<protein>
    <submittedName>
        <fullName evidence="1">Uncharacterized protein</fullName>
    </submittedName>
</protein>
<name>A0A1S8A7I1_ROSNE</name>
<accession>A0A1S8A7I1</accession>
<evidence type="ECO:0000313" key="2">
    <source>
        <dbReference type="Proteomes" id="UP000054516"/>
    </source>
</evidence>
<reference evidence="1" key="1">
    <citation type="submission" date="2016-03" db="EMBL/GenBank/DDBJ databases">
        <title>Draft genome sequence of Rosellinia necatrix.</title>
        <authorList>
            <person name="Kanematsu S."/>
        </authorList>
    </citation>
    <scope>NUCLEOTIDE SEQUENCE [LARGE SCALE GENOMIC DNA]</scope>
    <source>
        <strain evidence="1">W97</strain>
    </source>
</reference>
<proteinExistence type="predicted"/>
<organism evidence="1">
    <name type="scientific">Rosellinia necatrix</name>
    <name type="common">White root-rot fungus</name>
    <dbReference type="NCBI Taxonomy" id="77044"/>
    <lineage>
        <taxon>Eukaryota</taxon>
        <taxon>Fungi</taxon>
        <taxon>Dikarya</taxon>
        <taxon>Ascomycota</taxon>
        <taxon>Pezizomycotina</taxon>
        <taxon>Sordariomycetes</taxon>
        <taxon>Xylariomycetidae</taxon>
        <taxon>Xylariales</taxon>
        <taxon>Xylariaceae</taxon>
        <taxon>Rosellinia</taxon>
    </lineage>
</organism>
<evidence type="ECO:0000313" key="1">
    <source>
        <dbReference type="EMBL" id="GAW26011.1"/>
    </source>
</evidence>
<dbReference type="OrthoDB" id="7464126at2759"/>
<dbReference type="EMBL" id="DF977463">
    <property type="protein sequence ID" value="GAW26011.1"/>
    <property type="molecule type" value="Genomic_DNA"/>
</dbReference>
<keyword evidence="2" id="KW-1185">Reference proteome</keyword>
<sequence length="58" mass="6799">MPRELPELYARILETLARKGRTDKVMKVLAWITLVKRPLECHELLHGMSVTRVPKRAF</sequence>
<dbReference type="AlphaFoldDB" id="A0A1S8A7I1"/>
<gene>
    <name evidence="1" type="ORF">SAMD00023353_1801460</name>
</gene>
<dbReference type="Proteomes" id="UP000054516">
    <property type="component" value="Unassembled WGS sequence"/>
</dbReference>